<feature type="compositionally biased region" description="Basic and acidic residues" evidence="1">
    <location>
        <begin position="131"/>
        <end position="141"/>
    </location>
</feature>
<reference evidence="2" key="2">
    <citation type="submission" date="2020-07" db="EMBL/GenBank/DDBJ databases">
        <authorList>
            <person name="Vera ALvarez R."/>
            <person name="Arias-Moreno D.M."/>
            <person name="Jimenez-Jacinto V."/>
            <person name="Jimenez-Bremont J.F."/>
            <person name="Swaminathan K."/>
            <person name="Moose S.P."/>
            <person name="Guerrero-Gonzalez M.L."/>
            <person name="Marino-Ramirez L."/>
            <person name="Landsman D."/>
            <person name="Rodriguez-Kessler M."/>
            <person name="Delgado-Sanchez P."/>
        </authorList>
    </citation>
    <scope>NUCLEOTIDE SEQUENCE</scope>
    <source>
        <tissue evidence="2">Cladode</tissue>
    </source>
</reference>
<protein>
    <submittedName>
        <fullName evidence="2">Uncharacterized protein</fullName>
    </submittedName>
</protein>
<dbReference type="PANTHER" id="PTHR33098:SF15">
    <property type="entry name" value="DUF761 DOMAIN PROTEIN"/>
    <property type="match status" value="1"/>
</dbReference>
<accession>A0A7C9DLE7</accession>
<evidence type="ECO:0000256" key="1">
    <source>
        <dbReference type="SAM" id="MobiDB-lite"/>
    </source>
</evidence>
<organism evidence="2">
    <name type="scientific">Opuntia streptacantha</name>
    <name type="common">Prickly pear cactus</name>
    <name type="synonym">Opuntia cardona</name>
    <dbReference type="NCBI Taxonomy" id="393608"/>
    <lineage>
        <taxon>Eukaryota</taxon>
        <taxon>Viridiplantae</taxon>
        <taxon>Streptophyta</taxon>
        <taxon>Embryophyta</taxon>
        <taxon>Tracheophyta</taxon>
        <taxon>Spermatophyta</taxon>
        <taxon>Magnoliopsida</taxon>
        <taxon>eudicotyledons</taxon>
        <taxon>Gunneridae</taxon>
        <taxon>Pentapetalae</taxon>
        <taxon>Caryophyllales</taxon>
        <taxon>Cactineae</taxon>
        <taxon>Cactaceae</taxon>
        <taxon>Opuntioideae</taxon>
        <taxon>Opuntia</taxon>
    </lineage>
</organism>
<sequence length="207" mass="23965">MPCLHIPIPKKLKQLPSSSRKAWQSFTSSIRPRLCYLRDHLEIPTSVTTAARRLLHLRPKRGPRTGRAEGRLSYYRSRQQHYQYRYLQQCSSVPASPATVHVDRLFGESSKTQTTGLTSTGAGEQDSGPSNEDHRNQETEQRRRRSRAKAGDMETKDVKWKEYASSLPTIRGVDERAEEFISKFRQEMQLEREQSILEFQKMLTRSA</sequence>
<dbReference type="Pfam" id="PF05553">
    <property type="entry name" value="DUF761"/>
    <property type="match status" value="1"/>
</dbReference>
<reference evidence="2" key="1">
    <citation type="journal article" date="2013" name="J. Plant Res.">
        <title>Effect of fungi and light on seed germination of three Opuntia species from semiarid lands of central Mexico.</title>
        <authorList>
            <person name="Delgado-Sanchez P."/>
            <person name="Jimenez-Bremont J.F."/>
            <person name="Guerrero-Gonzalez Mde L."/>
            <person name="Flores J."/>
        </authorList>
    </citation>
    <scope>NUCLEOTIDE SEQUENCE</scope>
    <source>
        <tissue evidence="2">Cladode</tissue>
    </source>
</reference>
<dbReference type="InterPro" id="IPR008480">
    <property type="entry name" value="DUF761_pln"/>
</dbReference>
<dbReference type="PANTHER" id="PTHR33098">
    <property type="entry name" value="COTTON FIBER (DUF761)"/>
    <property type="match status" value="1"/>
</dbReference>
<evidence type="ECO:0000313" key="2">
    <source>
        <dbReference type="EMBL" id="MBA4641228.1"/>
    </source>
</evidence>
<dbReference type="EMBL" id="GISG01123257">
    <property type="protein sequence ID" value="MBA4641228.1"/>
    <property type="molecule type" value="Transcribed_RNA"/>
</dbReference>
<proteinExistence type="predicted"/>
<feature type="region of interest" description="Disordered" evidence="1">
    <location>
        <begin position="108"/>
        <end position="155"/>
    </location>
</feature>
<feature type="compositionally biased region" description="Polar residues" evidence="1">
    <location>
        <begin position="109"/>
        <end position="130"/>
    </location>
</feature>
<dbReference type="AlphaFoldDB" id="A0A7C9DLE7"/>
<name>A0A7C9DLE7_OPUST</name>